<feature type="region of interest" description="Disordered" evidence="1">
    <location>
        <begin position="64"/>
        <end position="108"/>
    </location>
</feature>
<keyword evidence="4" id="KW-1185">Reference proteome</keyword>
<organism evidence="3 4">
    <name type="scientific">Mycena sanguinolenta</name>
    <dbReference type="NCBI Taxonomy" id="230812"/>
    <lineage>
        <taxon>Eukaryota</taxon>
        <taxon>Fungi</taxon>
        <taxon>Dikarya</taxon>
        <taxon>Basidiomycota</taxon>
        <taxon>Agaricomycotina</taxon>
        <taxon>Agaricomycetes</taxon>
        <taxon>Agaricomycetidae</taxon>
        <taxon>Agaricales</taxon>
        <taxon>Marasmiineae</taxon>
        <taxon>Mycenaceae</taxon>
        <taxon>Mycena</taxon>
    </lineage>
</organism>
<evidence type="ECO:0000256" key="2">
    <source>
        <dbReference type="SAM" id="SignalP"/>
    </source>
</evidence>
<gene>
    <name evidence="3" type="ORF">MSAN_01697900</name>
</gene>
<proteinExistence type="predicted"/>
<feature type="compositionally biased region" description="Low complexity" evidence="1">
    <location>
        <begin position="96"/>
        <end position="106"/>
    </location>
</feature>
<name>A0A8H6Y026_9AGAR</name>
<accession>A0A8H6Y026</accession>
<sequence length="128" mass="13550">MLFLRFSTLLALGAIFTANSIAVPTPRAGLAPQQLDQAERNIVGLNAKRGEVDSALTDVLENVGKISRPQPQVPPPPGPPPPLGPPAPPSPPAPSDQPDQPGQPAPRFLPVICNILPFQLFCPPHPQR</sequence>
<evidence type="ECO:0000256" key="1">
    <source>
        <dbReference type="SAM" id="MobiDB-lite"/>
    </source>
</evidence>
<dbReference type="EMBL" id="JACAZH010000015">
    <property type="protein sequence ID" value="KAF7349711.1"/>
    <property type="molecule type" value="Genomic_DNA"/>
</dbReference>
<evidence type="ECO:0000313" key="3">
    <source>
        <dbReference type="EMBL" id="KAF7349711.1"/>
    </source>
</evidence>
<reference evidence="3" key="1">
    <citation type="submission" date="2020-05" db="EMBL/GenBank/DDBJ databases">
        <title>Mycena genomes resolve the evolution of fungal bioluminescence.</title>
        <authorList>
            <person name="Tsai I.J."/>
        </authorList>
    </citation>
    <scope>NUCLEOTIDE SEQUENCE</scope>
    <source>
        <strain evidence="3">160909Yilan</strain>
    </source>
</reference>
<keyword evidence="2" id="KW-0732">Signal</keyword>
<protein>
    <submittedName>
        <fullName evidence="3">Uncharacterized protein</fullName>
    </submittedName>
</protein>
<comment type="caution">
    <text evidence="3">The sequence shown here is derived from an EMBL/GenBank/DDBJ whole genome shotgun (WGS) entry which is preliminary data.</text>
</comment>
<dbReference type="AlphaFoldDB" id="A0A8H6Y026"/>
<evidence type="ECO:0000313" key="4">
    <source>
        <dbReference type="Proteomes" id="UP000623467"/>
    </source>
</evidence>
<dbReference type="Proteomes" id="UP000623467">
    <property type="component" value="Unassembled WGS sequence"/>
</dbReference>
<feature type="signal peptide" evidence="2">
    <location>
        <begin position="1"/>
        <end position="22"/>
    </location>
</feature>
<feature type="compositionally biased region" description="Pro residues" evidence="1">
    <location>
        <begin position="71"/>
        <end position="95"/>
    </location>
</feature>
<feature type="chain" id="PRO_5034126450" evidence="2">
    <location>
        <begin position="23"/>
        <end position="128"/>
    </location>
</feature>